<organism evidence="2 3">
    <name type="scientific">Aspergillus keveii</name>
    <dbReference type="NCBI Taxonomy" id="714993"/>
    <lineage>
        <taxon>Eukaryota</taxon>
        <taxon>Fungi</taxon>
        <taxon>Dikarya</taxon>
        <taxon>Ascomycota</taxon>
        <taxon>Pezizomycotina</taxon>
        <taxon>Eurotiomycetes</taxon>
        <taxon>Eurotiomycetidae</taxon>
        <taxon>Eurotiales</taxon>
        <taxon>Aspergillaceae</taxon>
        <taxon>Aspergillus</taxon>
        <taxon>Aspergillus subgen. Nidulantes</taxon>
    </lineage>
</organism>
<accession>A0ABR4FHR7</accession>
<proteinExistence type="predicted"/>
<evidence type="ECO:0000313" key="2">
    <source>
        <dbReference type="EMBL" id="KAL2782623.1"/>
    </source>
</evidence>
<gene>
    <name evidence="2" type="ORF">BJX66DRAFT_345667</name>
</gene>
<protein>
    <recommendedName>
        <fullName evidence="4">Prion-inhibition and propagation HeLo domain-containing protein</fullName>
    </recommendedName>
</protein>
<dbReference type="PANTHER" id="PTHR35186:SF4">
    <property type="entry name" value="PRION-INHIBITION AND PROPAGATION HELO DOMAIN-CONTAINING PROTEIN"/>
    <property type="match status" value="1"/>
</dbReference>
<keyword evidence="3" id="KW-1185">Reference proteome</keyword>
<dbReference type="Proteomes" id="UP001610563">
    <property type="component" value="Unassembled WGS sequence"/>
</dbReference>
<evidence type="ECO:0000313" key="3">
    <source>
        <dbReference type="Proteomes" id="UP001610563"/>
    </source>
</evidence>
<comment type="caution">
    <text evidence="2">The sequence shown here is derived from an EMBL/GenBank/DDBJ whole genome shotgun (WGS) entry which is preliminary data.</text>
</comment>
<dbReference type="EMBL" id="JBFTWV010000367">
    <property type="protein sequence ID" value="KAL2782623.1"/>
    <property type="molecule type" value="Genomic_DNA"/>
</dbReference>
<feature type="chain" id="PRO_5047327678" description="Prion-inhibition and propagation HeLo domain-containing protein" evidence="1">
    <location>
        <begin position="22"/>
        <end position="202"/>
    </location>
</feature>
<feature type="signal peptide" evidence="1">
    <location>
        <begin position="1"/>
        <end position="21"/>
    </location>
</feature>
<name>A0ABR4FHR7_9EURO</name>
<dbReference type="PANTHER" id="PTHR35186">
    <property type="entry name" value="ANK_REP_REGION DOMAIN-CONTAINING PROTEIN"/>
    <property type="match status" value="1"/>
</dbReference>
<keyword evidence="1" id="KW-0732">Signal</keyword>
<sequence length="202" mass="22527">MTTGLEVAGLALAIFPLLVNQLDNYARGIEKIRLLARWRRSLAEYALDIGTQHVIFQNTLEQVLDGVVDDTYDATELSNDPQSDLWSDSKVQTKLKRKLGRNYEVFIGNMTGAYSILFELSKRLGIDLTQADLASDLACKDIKPWKVLSTAVYTDLSQKLSNANGTLKILIEQPPNIATEYHTGEAAFCRVFANRVNMPKSS</sequence>
<reference evidence="2 3" key="1">
    <citation type="submission" date="2024-07" db="EMBL/GenBank/DDBJ databases">
        <title>Section-level genome sequencing and comparative genomics of Aspergillus sections Usti and Cavernicolus.</title>
        <authorList>
            <consortium name="Lawrence Berkeley National Laboratory"/>
            <person name="Nybo J.L."/>
            <person name="Vesth T.C."/>
            <person name="Theobald S."/>
            <person name="Frisvad J.C."/>
            <person name="Larsen T.O."/>
            <person name="Kjaerboelling I."/>
            <person name="Rothschild-Mancinelli K."/>
            <person name="Lyhne E.K."/>
            <person name="Kogle M.E."/>
            <person name="Barry K."/>
            <person name="Clum A."/>
            <person name="Na H."/>
            <person name="Ledsgaard L."/>
            <person name="Lin J."/>
            <person name="Lipzen A."/>
            <person name="Kuo A."/>
            <person name="Riley R."/>
            <person name="Mondo S."/>
            <person name="Labutti K."/>
            <person name="Haridas S."/>
            <person name="Pangalinan J."/>
            <person name="Salamov A.A."/>
            <person name="Simmons B.A."/>
            <person name="Magnuson J.K."/>
            <person name="Chen J."/>
            <person name="Drula E."/>
            <person name="Henrissat B."/>
            <person name="Wiebenga A."/>
            <person name="Lubbers R.J."/>
            <person name="Gomes A.C."/>
            <person name="Makela M.R."/>
            <person name="Stajich J."/>
            <person name="Grigoriev I.V."/>
            <person name="Mortensen U.H."/>
            <person name="De Vries R.P."/>
            <person name="Baker S.E."/>
            <person name="Andersen M.R."/>
        </authorList>
    </citation>
    <scope>NUCLEOTIDE SEQUENCE [LARGE SCALE GENOMIC DNA]</scope>
    <source>
        <strain evidence="2 3">CBS 209.92</strain>
    </source>
</reference>
<evidence type="ECO:0008006" key="4">
    <source>
        <dbReference type="Google" id="ProtNLM"/>
    </source>
</evidence>
<evidence type="ECO:0000256" key="1">
    <source>
        <dbReference type="SAM" id="SignalP"/>
    </source>
</evidence>